<feature type="domain" description="Intradiol ring-cleavage dioxygenases" evidence="5">
    <location>
        <begin position="49"/>
        <end position="226"/>
    </location>
</feature>
<dbReference type="Pfam" id="PF00775">
    <property type="entry name" value="Dioxygenase_C"/>
    <property type="match status" value="1"/>
</dbReference>
<sequence length="232" mass="25473">MYSTELFSPMSARLTIYFTCFLLIVQELHAVPRDVLRTSCKLTDTDILGPFYKPNSPIQATGASVSPLPFICPNSPKNDRLILNGTVRVTTDDAPCGKPVRALLDIWHADPEGEYSNSATTSNDFTCRSRLLTGADGFFTFSSLLPGRYDDGGLRPAHVHFTITPLDESNTPAGKSLTTQLYFAHDHFLKPVDSCGICGSGNPSQITHVTNEDDFKTFIGSWDVLLDHKAKV</sequence>
<dbReference type="Proteomes" id="UP000186922">
    <property type="component" value="Unassembled WGS sequence"/>
</dbReference>
<feature type="signal peptide" evidence="4">
    <location>
        <begin position="1"/>
        <end position="30"/>
    </location>
</feature>
<reference evidence="6 7" key="1">
    <citation type="journal article" date="2016" name="Nat. Commun.">
        <title>Extremotolerant tardigrade genome and improved radiotolerance of human cultured cells by tardigrade-unique protein.</title>
        <authorList>
            <person name="Hashimoto T."/>
            <person name="Horikawa D.D."/>
            <person name="Saito Y."/>
            <person name="Kuwahara H."/>
            <person name="Kozuka-Hata H."/>
            <person name="Shin-I T."/>
            <person name="Minakuchi Y."/>
            <person name="Ohishi K."/>
            <person name="Motoyama A."/>
            <person name="Aizu T."/>
            <person name="Enomoto A."/>
            <person name="Kondo K."/>
            <person name="Tanaka S."/>
            <person name="Hara Y."/>
            <person name="Koshikawa S."/>
            <person name="Sagara H."/>
            <person name="Miura T."/>
            <person name="Yokobori S."/>
            <person name="Miyagawa K."/>
            <person name="Suzuki Y."/>
            <person name="Kubo T."/>
            <person name="Oyama M."/>
            <person name="Kohara Y."/>
            <person name="Fujiyama A."/>
            <person name="Arakawa K."/>
            <person name="Katayama T."/>
            <person name="Toyoda A."/>
            <person name="Kunieda T."/>
        </authorList>
    </citation>
    <scope>NUCLEOTIDE SEQUENCE [LARGE SCALE GENOMIC DNA]</scope>
    <source>
        <strain evidence="6 7">YOKOZUNA-1</strain>
    </source>
</reference>
<dbReference type="SUPFAM" id="SSF49482">
    <property type="entry name" value="Aromatic compound dioxygenase"/>
    <property type="match status" value="1"/>
</dbReference>
<keyword evidence="4" id="KW-0732">Signal</keyword>
<keyword evidence="3" id="KW-0560">Oxidoreductase</keyword>
<dbReference type="PANTHER" id="PTHR33711:SF10">
    <property type="entry name" value="INTRADIOL RING-CLEAVAGE DIOXYGENASES DOMAIN-CONTAINING PROTEIN"/>
    <property type="match status" value="1"/>
</dbReference>
<name>A0A1D1W5T4_RAMVA</name>
<evidence type="ECO:0000259" key="5">
    <source>
        <dbReference type="Pfam" id="PF00775"/>
    </source>
</evidence>
<evidence type="ECO:0000313" key="6">
    <source>
        <dbReference type="EMBL" id="GAV08815.1"/>
    </source>
</evidence>
<evidence type="ECO:0000256" key="1">
    <source>
        <dbReference type="ARBA" id="ARBA00007825"/>
    </source>
</evidence>
<gene>
    <name evidence="6" type="primary">RvY_18454-1</name>
    <name evidence="6" type="synonym">RvY_18454.1</name>
    <name evidence="6" type="ORF">RvY_18454</name>
</gene>
<evidence type="ECO:0000256" key="3">
    <source>
        <dbReference type="ARBA" id="ARBA00023002"/>
    </source>
</evidence>
<dbReference type="InterPro" id="IPR000627">
    <property type="entry name" value="Intradiol_dOase_C"/>
</dbReference>
<dbReference type="GO" id="GO:0008199">
    <property type="term" value="F:ferric iron binding"/>
    <property type="evidence" value="ECO:0007669"/>
    <property type="project" value="InterPro"/>
</dbReference>
<dbReference type="STRING" id="947166.A0A1D1W5T4"/>
<keyword evidence="2" id="KW-0223">Dioxygenase</keyword>
<accession>A0A1D1W5T4</accession>
<feature type="chain" id="PRO_5008899221" description="Intradiol ring-cleavage dioxygenases domain-containing protein" evidence="4">
    <location>
        <begin position="31"/>
        <end position="232"/>
    </location>
</feature>
<evidence type="ECO:0000256" key="4">
    <source>
        <dbReference type="SAM" id="SignalP"/>
    </source>
</evidence>
<protein>
    <recommendedName>
        <fullName evidence="5">Intradiol ring-cleavage dioxygenases domain-containing protein</fullName>
    </recommendedName>
</protein>
<dbReference type="EMBL" id="BDGG01000019">
    <property type="protein sequence ID" value="GAV08815.1"/>
    <property type="molecule type" value="Genomic_DNA"/>
</dbReference>
<proteinExistence type="inferred from homology"/>
<dbReference type="Gene3D" id="2.60.130.10">
    <property type="entry name" value="Aromatic compound dioxygenase"/>
    <property type="match status" value="1"/>
</dbReference>
<keyword evidence="7" id="KW-1185">Reference proteome</keyword>
<dbReference type="AlphaFoldDB" id="A0A1D1W5T4"/>
<evidence type="ECO:0000256" key="2">
    <source>
        <dbReference type="ARBA" id="ARBA00022964"/>
    </source>
</evidence>
<comment type="caution">
    <text evidence="6">The sequence shown here is derived from an EMBL/GenBank/DDBJ whole genome shotgun (WGS) entry which is preliminary data.</text>
</comment>
<dbReference type="InterPro" id="IPR050770">
    <property type="entry name" value="Intradiol_RC_Dioxygenase"/>
</dbReference>
<evidence type="ECO:0000313" key="7">
    <source>
        <dbReference type="Proteomes" id="UP000186922"/>
    </source>
</evidence>
<comment type="similarity">
    <text evidence="1">Belongs to the intradiol ring-cleavage dioxygenase family.</text>
</comment>
<dbReference type="PANTHER" id="PTHR33711">
    <property type="entry name" value="DIOXYGENASE, PUTATIVE (AFU_ORTHOLOGUE AFUA_2G02910)-RELATED"/>
    <property type="match status" value="1"/>
</dbReference>
<dbReference type="InterPro" id="IPR015889">
    <property type="entry name" value="Intradiol_dOase_core"/>
</dbReference>
<dbReference type="GO" id="GO:0016702">
    <property type="term" value="F:oxidoreductase activity, acting on single donors with incorporation of molecular oxygen, incorporation of two atoms of oxygen"/>
    <property type="evidence" value="ECO:0007669"/>
    <property type="project" value="InterPro"/>
</dbReference>
<dbReference type="OrthoDB" id="5238185at2759"/>
<organism evidence="6 7">
    <name type="scientific">Ramazzottius varieornatus</name>
    <name type="common">Water bear</name>
    <name type="synonym">Tardigrade</name>
    <dbReference type="NCBI Taxonomy" id="947166"/>
    <lineage>
        <taxon>Eukaryota</taxon>
        <taxon>Metazoa</taxon>
        <taxon>Ecdysozoa</taxon>
        <taxon>Tardigrada</taxon>
        <taxon>Eutardigrada</taxon>
        <taxon>Parachela</taxon>
        <taxon>Hypsibioidea</taxon>
        <taxon>Ramazzottiidae</taxon>
        <taxon>Ramazzottius</taxon>
    </lineage>
</organism>